<dbReference type="EMBL" id="CM004393">
    <property type="protein sequence ID" value="OAY45356.1"/>
    <property type="molecule type" value="Genomic_DNA"/>
</dbReference>
<feature type="transmembrane region" description="Helical" evidence="1">
    <location>
        <begin position="49"/>
        <end position="71"/>
    </location>
</feature>
<keyword evidence="1" id="KW-0812">Transmembrane</keyword>
<proteinExistence type="predicted"/>
<dbReference type="AlphaFoldDB" id="A0A2C9VIR0"/>
<evidence type="ECO:0000313" key="2">
    <source>
        <dbReference type="EMBL" id="OAY45356.1"/>
    </source>
</evidence>
<gene>
    <name evidence="2" type="ORF">MANES_07G053900</name>
</gene>
<organism evidence="2">
    <name type="scientific">Manihot esculenta</name>
    <name type="common">Cassava</name>
    <name type="synonym">Jatropha manihot</name>
    <dbReference type="NCBI Taxonomy" id="3983"/>
    <lineage>
        <taxon>Eukaryota</taxon>
        <taxon>Viridiplantae</taxon>
        <taxon>Streptophyta</taxon>
        <taxon>Embryophyta</taxon>
        <taxon>Tracheophyta</taxon>
        <taxon>Spermatophyta</taxon>
        <taxon>Magnoliopsida</taxon>
        <taxon>eudicotyledons</taxon>
        <taxon>Gunneridae</taxon>
        <taxon>Pentapetalae</taxon>
        <taxon>rosids</taxon>
        <taxon>fabids</taxon>
        <taxon>Malpighiales</taxon>
        <taxon>Euphorbiaceae</taxon>
        <taxon>Crotonoideae</taxon>
        <taxon>Manihoteae</taxon>
        <taxon>Manihot</taxon>
    </lineage>
</organism>
<accession>A0A2C9VIR0</accession>
<keyword evidence="1" id="KW-0472">Membrane</keyword>
<protein>
    <submittedName>
        <fullName evidence="2">Uncharacterized protein</fullName>
    </submittedName>
</protein>
<feature type="transmembrane region" description="Helical" evidence="1">
    <location>
        <begin position="20"/>
        <end position="37"/>
    </location>
</feature>
<evidence type="ECO:0000256" key="1">
    <source>
        <dbReference type="SAM" id="Phobius"/>
    </source>
</evidence>
<reference evidence="2" key="1">
    <citation type="submission" date="2016-02" db="EMBL/GenBank/DDBJ databases">
        <title>WGS assembly of Manihot esculenta.</title>
        <authorList>
            <person name="Bredeson J.V."/>
            <person name="Prochnik S.E."/>
            <person name="Lyons J.B."/>
            <person name="Schmutz J."/>
            <person name="Grimwood J."/>
            <person name="Vrebalov J."/>
            <person name="Bart R.S."/>
            <person name="Amuge T."/>
            <person name="Ferguson M.E."/>
            <person name="Green R."/>
            <person name="Putnam N."/>
            <person name="Stites J."/>
            <person name="Rounsley S."/>
            <person name="Rokhsar D.S."/>
        </authorList>
    </citation>
    <scope>NUCLEOTIDE SEQUENCE [LARGE SCALE GENOMIC DNA]</scope>
    <source>
        <tissue evidence="2">Leaf</tissue>
    </source>
</reference>
<keyword evidence="1" id="KW-1133">Transmembrane helix</keyword>
<name>A0A2C9VIR0_MANES</name>
<sequence>MDTVHCPRNIVSCFLDLRKYSMIILKKFLCFFLLSFAEIHKDSHVSHNALCFMVDLISFFIPFFASMNFSASFLPFLREPLCNVQQLEDSHIGYA</sequence>